<evidence type="ECO:0000259" key="6">
    <source>
        <dbReference type="Pfam" id="PF00155"/>
    </source>
</evidence>
<dbReference type="FunFam" id="3.40.640.10:FF:000048">
    <property type="entry name" value="tyrosine aminotransferase"/>
    <property type="match status" value="1"/>
</dbReference>
<dbReference type="NCBIfam" id="TIGR01265">
    <property type="entry name" value="tyr_nico_aTase"/>
    <property type="match status" value="1"/>
</dbReference>
<dbReference type="InterPro" id="IPR005958">
    <property type="entry name" value="TyrNic_aminoTrfase"/>
</dbReference>
<dbReference type="PROSITE" id="PS00105">
    <property type="entry name" value="AA_TRANSFER_CLASS_1"/>
    <property type="match status" value="1"/>
</dbReference>
<dbReference type="Gene3D" id="3.90.1150.10">
    <property type="entry name" value="Aspartate Aminotransferase, domain 1"/>
    <property type="match status" value="1"/>
</dbReference>
<evidence type="ECO:0000256" key="4">
    <source>
        <dbReference type="PIRNR" id="PIRNR000517"/>
    </source>
</evidence>
<evidence type="ECO:0000256" key="5">
    <source>
        <dbReference type="PIRSR" id="PIRSR000517-1"/>
    </source>
</evidence>
<dbReference type="SUPFAM" id="SSF53383">
    <property type="entry name" value="PLP-dependent transferases"/>
    <property type="match status" value="1"/>
</dbReference>
<keyword evidence="8" id="KW-1185">Reference proteome</keyword>
<protein>
    <recommendedName>
        <fullName evidence="6">Aminotransferase class I/classII large domain-containing protein</fullName>
    </recommendedName>
</protein>
<feature type="modified residue" description="N6-(pyridoxal phosphate)lysine" evidence="5">
    <location>
        <position position="260"/>
    </location>
</feature>
<dbReference type="AlphaFoldDB" id="A0AAV7EKS6"/>
<comment type="cofactor">
    <cofactor evidence="1 4 5">
        <name>pyridoxal 5'-phosphate</name>
        <dbReference type="ChEBI" id="CHEBI:597326"/>
    </cofactor>
</comment>
<evidence type="ECO:0000256" key="1">
    <source>
        <dbReference type="ARBA" id="ARBA00001933"/>
    </source>
</evidence>
<accession>A0AAV7EKS6</accession>
<dbReference type="EMBL" id="JAINDJ010000005">
    <property type="protein sequence ID" value="KAG9447813.1"/>
    <property type="molecule type" value="Genomic_DNA"/>
</dbReference>
<dbReference type="PANTHER" id="PTHR45744:SF11">
    <property type="entry name" value="TYROSINE AMINOTRANSFERASE"/>
    <property type="match status" value="1"/>
</dbReference>
<dbReference type="GO" id="GO:0004838">
    <property type="term" value="F:L-tyrosine-2-oxoglutarate transaminase activity"/>
    <property type="evidence" value="ECO:0007669"/>
    <property type="project" value="TreeGrafter"/>
</dbReference>
<keyword evidence="3 4" id="KW-0663">Pyridoxal phosphate</keyword>
<reference evidence="7 8" key="1">
    <citation type="submission" date="2021-07" db="EMBL/GenBank/DDBJ databases">
        <title>The Aristolochia fimbriata genome: insights into angiosperm evolution, floral development and chemical biosynthesis.</title>
        <authorList>
            <person name="Jiao Y."/>
        </authorList>
    </citation>
    <scope>NUCLEOTIDE SEQUENCE [LARGE SCALE GENOMIC DNA]</scope>
    <source>
        <strain evidence="7">IBCAS-2021</strain>
        <tissue evidence="7">Leaf</tissue>
    </source>
</reference>
<dbReference type="PIRSF" id="PIRSF000517">
    <property type="entry name" value="Tyr_transaminase"/>
    <property type="match status" value="1"/>
</dbReference>
<dbReference type="FunFam" id="3.90.1150.10:FF:000040">
    <property type="entry name" value="Tyrosine aminotransferase"/>
    <property type="match status" value="1"/>
</dbReference>
<comment type="similarity">
    <text evidence="2 4">Belongs to the class-I pyridoxal-phosphate-dependent aminotransferase family.</text>
</comment>
<name>A0AAV7EKS6_ARIFI</name>
<sequence>MGEADAPMEDGNPTRMWNFKPSEATETAGRLTIREILNKVMSVIDSGDPRPVIPLGHGDPSAFPCFRTTPIAEQAVVTAVKSAMYNSYCPEFGILPARRAVAEYLNSDLPDKLSPDDVFLTCGSQQAIEILITAFAQPHANILLPTPGYSFYDARAAYCGLEARHFNLLPGQNWEVDLDAVEALADDNTIAMVIINPGNPCGNVYTYQHLAKIAEAAKKLGILVIADEVYSHLTFGGNPFVPMGTFGSIVPVISLGSISKRWVVPGWRMGWFVIIDPHGVLKSSKIIDSIKGVQSMLSRPSSFIQGALPHIFENTEEDFFSRTIETLKITADICYNRMKEIKCISCPSKPEGSMFAMVKLNFSLLEDITDDMDFCLKLAKEESVVIFPGTPIGCKGWLRVTFAVEPSSLEDGLDRLKSFCHRHQKVNEIEELLV</sequence>
<comment type="caution">
    <text evidence="7">The sequence shown here is derived from an EMBL/GenBank/DDBJ whole genome shotgun (WGS) entry which is preliminary data.</text>
</comment>
<evidence type="ECO:0000313" key="7">
    <source>
        <dbReference type="EMBL" id="KAG9447813.1"/>
    </source>
</evidence>
<dbReference type="InterPro" id="IPR015421">
    <property type="entry name" value="PyrdxlP-dep_Trfase_major"/>
</dbReference>
<evidence type="ECO:0000313" key="8">
    <source>
        <dbReference type="Proteomes" id="UP000825729"/>
    </source>
</evidence>
<organism evidence="7 8">
    <name type="scientific">Aristolochia fimbriata</name>
    <name type="common">White veined hardy Dutchman's pipe vine</name>
    <dbReference type="NCBI Taxonomy" id="158543"/>
    <lineage>
        <taxon>Eukaryota</taxon>
        <taxon>Viridiplantae</taxon>
        <taxon>Streptophyta</taxon>
        <taxon>Embryophyta</taxon>
        <taxon>Tracheophyta</taxon>
        <taxon>Spermatophyta</taxon>
        <taxon>Magnoliopsida</taxon>
        <taxon>Magnoliidae</taxon>
        <taxon>Piperales</taxon>
        <taxon>Aristolochiaceae</taxon>
        <taxon>Aristolochia</taxon>
    </lineage>
</organism>
<dbReference type="InterPro" id="IPR004839">
    <property type="entry name" value="Aminotransferase_I/II_large"/>
</dbReference>
<proteinExistence type="inferred from homology"/>
<dbReference type="InterPro" id="IPR015422">
    <property type="entry name" value="PyrdxlP-dep_Trfase_small"/>
</dbReference>
<dbReference type="Pfam" id="PF00155">
    <property type="entry name" value="Aminotran_1_2"/>
    <property type="match status" value="1"/>
</dbReference>
<dbReference type="Gene3D" id="3.40.640.10">
    <property type="entry name" value="Type I PLP-dependent aspartate aminotransferase-like (Major domain)"/>
    <property type="match status" value="1"/>
</dbReference>
<evidence type="ECO:0000256" key="2">
    <source>
        <dbReference type="ARBA" id="ARBA00007441"/>
    </source>
</evidence>
<dbReference type="PANTHER" id="PTHR45744">
    <property type="entry name" value="TYROSINE AMINOTRANSFERASE"/>
    <property type="match status" value="1"/>
</dbReference>
<dbReference type="Proteomes" id="UP000825729">
    <property type="component" value="Unassembled WGS sequence"/>
</dbReference>
<feature type="domain" description="Aminotransferase class I/classII large" evidence="6">
    <location>
        <begin position="51"/>
        <end position="416"/>
    </location>
</feature>
<evidence type="ECO:0000256" key="3">
    <source>
        <dbReference type="ARBA" id="ARBA00022898"/>
    </source>
</evidence>
<dbReference type="GO" id="GO:0006572">
    <property type="term" value="P:L-tyrosine catabolic process"/>
    <property type="evidence" value="ECO:0007669"/>
    <property type="project" value="TreeGrafter"/>
</dbReference>
<dbReference type="GO" id="GO:0030170">
    <property type="term" value="F:pyridoxal phosphate binding"/>
    <property type="evidence" value="ECO:0007669"/>
    <property type="project" value="InterPro"/>
</dbReference>
<dbReference type="InterPro" id="IPR015424">
    <property type="entry name" value="PyrdxlP-dep_Trfase"/>
</dbReference>
<dbReference type="InterPro" id="IPR004838">
    <property type="entry name" value="NHTrfase_class1_PyrdxlP-BS"/>
</dbReference>
<gene>
    <name evidence="7" type="ORF">H6P81_013941</name>
</gene>
<dbReference type="CDD" id="cd00609">
    <property type="entry name" value="AAT_like"/>
    <property type="match status" value="1"/>
</dbReference>